<dbReference type="PANTHER" id="PTHR46481:SF10">
    <property type="entry name" value="ZINC FINGER BED DOMAIN-CONTAINING PROTEIN 39"/>
    <property type="match status" value="1"/>
</dbReference>
<feature type="compositionally biased region" description="Acidic residues" evidence="6">
    <location>
        <begin position="592"/>
        <end position="617"/>
    </location>
</feature>
<evidence type="ECO:0000256" key="1">
    <source>
        <dbReference type="ARBA" id="ARBA00004123"/>
    </source>
</evidence>
<dbReference type="GO" id="GO:0046983">
    <property type="term" value="F:protein dimerization activity"/>
    <property type="evidence" value="ECO:0007669"/>
    <property type="project" value="InterPro"/>
</dbReference>
<evidence type="ECO:0000313" key="8">
    <source>
        <dbReference type="EMBL" id="KAK0415078.1"/>
    </source>
</evidence>
<evidence type="ECO:0000256" key="6">
    <source>
        <dbReference type="SAM" id="MobiDB-lite"/>
    </source>
</evidence>
<dbReference type="InterPro" id="IPR052035">
    <property type="entry name" value="ZnF_BED_domain_contain"/>
</dbReference>
<dbReference type="GO" id="GO:0008270">
    <property type="term" value="F:zinc ion binding"/>
    <property type="evidence" value="ECO:0007669"/>
    <property type="project" value="UniProtKB-KW"/>
</dbReference>
<dbReference type="Proteomes" id="UP001175271">
    <property type="component" value="Unassembled WGS sequence"/>
</dbReference>
<comment type="subcellular location">
    <subcellularLocation>
        <location evidence="1">Nucleus</location>
    </subcellularLocation>
</comment>
<dbReference type="InterPro" id="IPR008906">
    <property type="entry name" value="HATC_C_dom"/>
</dbReference>
<dbReference type="EMBL" id="JAUCMV010000002">
    <property type="protein sequence ID" value="KAK0415078.1"/>
    <property type="molecule type" value="Genomic_DNA"/>
</dbReference>
<name>A0AA39I1X6_9BILA</name>
<keyword evidence="3" id="KW-0863">Zinc-finger</keyword>
<evidence type="ECO:0000256" key="5">
    <source>
        <dbReference type="ARBA" id="ARBA00023242"/>
    </source>
</evidence>
<evidence type="ECO:0000256" key="2">
    <source>
        <dbReference type="ARBA" id="ARBA00022723"/>
    </source>
</evidence>
<evidence type="ECO:0000259" key="7">
    <source>
        <dbReference type="Pfam" id="PF05699"/>
    </source>
</evidence>
<feature type="domain" description="HAT C-terminal dimerisation" evidence="7">
    <location>
        <begin position="513"/>
        <end position="579"/>
    </location>
</feature>
<evidence type="ECO:0000256" key="3">
    <source>
        <dbReference type="ARBA" id="ARBA00022771"/>
    </source>
</evidence>
<accession>A0AA39I1X6</accession>
<sequence length="617" mass="70727">MGKPSSDIYKYFIERDGRYYCAAEGCAASYKKTGSTGNMVLHHRVRHYEEEEPFAKWRRIQGPSLNETDAYESSVISFFSAYGIPFQAVESPEFITMIMSCGGHPKTIGRKKLADEILAQEAERCEREVKGALNDEKISLCVDEYTKGSNRFASLTATLLNSSFQHRTVRIAVVSLNDERATAENLQVLIEDQLRRYEVNRQNIVALTRDGGSNMVKLARLMALQSVHCFCHVLNLCIKQAVKVRGVNRIVSQVQALAVTFRSSPTMYKQFLNFSRGKTLKMPARTRWNSVYDLLQSFLNVHEQLRSFVTDQDSSNHTLTESIYTTLTLDTTKISELCKTLKFMKDVCLLAEGRCSPASIILYLIRRVENHCAKRSQSQSISSLSRDLIDAILHNIVKYKSAYLKNDLLMICTYLDPRFVNDQSIMSCTDWSRCRQLVIDSYEENVESPAIPPLCDLLDEDDEEDWACWRRQSHSQEGCQNSDIAKEIDIYARDVENEKLVMPDPKNTETSMRAVYVFWRRRKDRLPLLSAMARQYLPVCCSSAEPERVFSSLTHLLCNQQRSNLSDNNIERLMAIRQRLACRKLDQPLPDESSEDEIDCDVEEESLHEEQEETSEA</sequence>
<feature type="region of interest" description="Disordered" evidence="6">
    <location>
        <begin position="586"/>
        <end position="617"/>
    </location>
</feature>
<keyword evidence="9" id="KW-1185">Reference proteome</keyword>
<dbReference type="AlphaFoldDB" id="A0AA39I1X6"/>
<evidence type="ECO:0000313" key="9">
    <source>
        <dbReference type="Proteomes" id="UP001175271"/>
    </source>
</evidence>
<keyword evidence="4" id="KW-0862">Zinc</keyword>
<dbReference type="InterPro" id="IPR012337">
    <property type="entry name" value="RNaseH-like_sf"/>
</dbReference>
<dbReference type="GO" id="GO:0005634">
    <property type="term" value="C:nucleus"/>
    <property type="evidence" value="ECO:0007669"/>
    <property type="project" value="UniProtKB-SubCell"/>
</dbReference>
<protein>
    <recommendedName>
        <fullName evidence="7">HAT C-terminal dimerisation domain-containing protein</fullName>
    </recommendedName>
</protein>
<dbReference type="SUPFAM" id="SSF53098">
    <property type="entry name" value="Ribonuclease H-like"/>
    <property type="match status" value="1"/>
</dbReference>
<dbReference type="Pfam" id="PF05699">
    <property type="entry name" value="Dimer_Tnp_hAT"/>
    <property type="match status" value="1"/>
</dbReference>
<proteinExistence type="predicted"/>
<keyword evidence="5" id="KW-0539">Nucleus</keyword>
<keyword evidence="2" id="KW-0479">Metal-binding</keyword>
<organism evidence="8 9">
    <name type="scientific">Steinernema hermaphroditum</name>
    <dbReference type="NCBI Taxonomy" id="289476"/>
    <lineage>
        <taxon>Eukaryota</taxon>
        <taxon>Metazoa</taxon>
        <taxon>Ecdysozoa</taxon>
        <taxon>Nematoda</taxon>
        <taxon>Chromadorea</taxon>
        <taxon>Rhabditida</taxon>
        <taxon>Tylenchina</taxon>
        <taxon>Panagrolaimomorpha</taxon>
        <taxon>Strongyloidoidea</taxon>
        <taxon>Steinernematidae</taxon>
        <taxon>Steinernema</taxon>
    </lineage>
</organism>
<comment type="caution">
    <text evidence="8">The sequence shown here is derived from an EMBL/GenBank/DDBJ whole genome shotgun (WGS) entry which is preliminary data.</text>
</comment>
<reference evidence="8" key="1">
    <citation type="submission" date="2023-06" db="EMBL/GenBank/DDBJ databases">
        <title>Genomic analysis of the entomopathogenic nematode Steinernema hermaphroditum.</title>
        <authorList>
            <person name="Schwarz E.M."/>
            <person name="Heppert J.K."/>
            <person name="Baniya A."/>
            <person name="Schwartz H.T."/>
            <person name="Tan C.-H."/>
            <person name="Antoshechkin I."/>
            <person name="Sternberg P.W."/>
            <person name="Goodrich-Blair H."/>
            <person name="Dillman A.R."/>
        </authorList>
    </citation>
    <scope>NUCLEOTIDE SEQUENCE</scope>
    <source>
        <strain evidence="8">PS9179</strain>
        <tissue evidence="8">Whole animal</tissue>
    </source>
</reference>
<dbReference type="PANTHER" id="PTHR46481">
    <property type="entry name" value="ZINC FINGER BED DOMAIN-CONTAINING PROTEIN 4"/>
    <property type="match status" value="1"/>
</dbReference>
<evidence type="ECO:0000256" key="4">
    <source>
        <dbReference type="ARBA" id="ARBA00022833"/>
    </source>
</evidence>
<gene>
    <name evidence="8" type="ORF">QR680_011760</name>
</gene>